<keyword evidence="3" id="KW-0808">Transferase</keyword>
<evidence type="ECO:0000256" key="9">
    <source>
        <dbReference type="SAM" id="Phobius"/>
    </source>
</evidence>
<proteinExistence type="inferred from homology"/>
<keyword evidence="8" id="KW-0012">Acyltransferase</keyword>
<dbReference type="GO" id="GO:0006629">
    <property type="term" value="P:lipid metabolic process"/>
    <property type="evidence" value="ECO:0007669"/>
    <property type="project" value="UniProtKB-KW"/>
</dbReference>
<gene>
    <name evidence="11" type="ORF">TorRG33x02_129220</name>
</gene>
<evidence type="ECO:0000256" key="1">
    <source>
        <dbReference type="ARBA" id="ARBA00004141"/>
    </source>
</evidence>
<sequence>MEGEMNNFAMVWITVVASLCYCHTIGNIIKQGTTRLVAILPVIILFLFLPLNLRTVFLGGPTSFFVAWLATFKLLLFAYGEGPLSTSNPPLPLPRFIPLACFPIKIRNDPSPNISQKAPKSPLNYAAKALIFSTILPVYQNKLLIHPKVFLFLYSIYTYTGLEIILALVAAAARAALGVELEPQFDEPYLSTSLQDFWGRRWNLVASGILRPTVYGPVRSIASRWIGRKWAPLPAVMAAFLVSGVMHEWIFYNISKPTWDVTWFFLLHGVCLAVEVAVKKAVNGKWRLPPVVSGPLAVAFVMFTGLWLFLPALMRCEADVMAHREMVAFMELVKSFSIRLRMDKVIVFSSLHS</sequence>
<keyword evidence="5 9" id="KW-1133">Transmembrane helix</keyword>
<feature type="transmembrane region" description="Helical" evidence="9">
    <location>
        <begin position="230"/>
        <end position="249"/>
    </location>
</feature>
<organism evidence="11 12">
    <name type="scientific">Trema orientale</name>
    <name type="common">Charcoal tree</name>
    <name type="synonym">Celtis orientalis</name>
    <dbReference type="NCBI Taxonomy" id="63057"/>
    <lineage>
        <taxon>Eukaryota</taxon>
        <taxon>Viridiplantae</taxon>
        <taxon>Streptophyta</taxon>
        <taxon>Embryophyta</taxon>
        <taxon>Tracheophyta</taxon>
        <taxon>Spermatophyta</taxon>
        <taxon>Magnoliopsida</taxon>
        <taxon>eudicotyledons</taxon>
        <taxon>Gunneridae</taxon>
        <taxon>Pentapetalae</taxon>
        <taxon>rosids</taxon>
        <taxon>fabids</taxon>
        <taxon>Rosales</taxon>
        <taxon>Cannabaceae</taxon>
        <taxon>Trema</taxon>
    </lineage>
</organism>
<evidence type="ECO:0000256" key="8">
    <source>
        <dbReference type="ARBA" id="ARBA00023315"/>
    </source>
</evidence>
<name>A0A2P5F0Q4_TREOI</name>
<dbReference type="OrthoDB" id="1077582at2759"/>
<evidence type="ECO:0000256" key="5">
    <source>
        <dbReference type="ARBA" id="ARBA00022989"/>
    </source>
</evidence>
<evidence type="ECO:0000256" key="2">
    <source>
        <dbReference type="ARBA" id="ARBA00007282"/>
    </source>
</evidence>
<dbReference type="InterPro" id="IPR044851">
    <property type="entry name" value="Wax_synthase"/>
</dbReference>
<keyword evidence="6" id="KW-0443">Lipid metabolism</keyword>
<evidence type="ECO:0000256" key="7">
    <source>
        <dbReference type="ARBA" id="ARBA00023136"/>
    </source>
</evidence>
<feature type="transmembrane region" description="Helical" evidence="9">
    <location>
        <begin position="290"/>
        <end position="310"/>
    </location>
</feature>
<dbReference type="GO" id="GO:0008374">
    <property type="term" value="F:O-acyltransferase activity"/>
    <property type="evidence" value="ECO:0007669"/>
    <property type="project" value="InterPro"/>
</dbReference>
<evidence type="ECO:0000313" key="12">
    <source>
        <dbReference type="Proteomes" id="UP000237000"/>
    </source>
</evidence>
<evidence type="ECO:0000256" key="6">
    <source>
        <dbReference type="ARBA" id="ARBA00023098"/>
    </source>
</evidence>
<comment type="caution">
    <text evidence="11">The sequence shown here is derived from an EMBL/GenBank/DDBJ whole genome shotgun (WGS) entry which is preliminary data.</text>
</comment>
<keyword evidence="7 9" id="KW-0472">Membrane</keyword>
<feature type="domain" description="Wax synthase" evidence="10">
    <location>
        <begin position="182"/>
        <end position="266"/>
    </location>
</feature>
<dbReference type="EMBL" id="JXTC01000075">
    <property type="protein sequence ID" value="PON91359.1"/>
    <property type="molecule type" value="Genomic_DNA"/>
</dbReference>
<dbReference type="GO" id="GO:0016020">
    <property type="term" value="C:membrane"/>
    <property type="evidence" value="ECO:0007669"/>
    <property type="project" value="UniProtKB-SubCell"/>
</dbReference>
<evidence type="ECO:0000256" key="3">
    <source>
        <dbReference type="ARBA" id="ARBA00022679"/>
    </source>
</evidence>
<evidence type="ECO:0000256" key="4">
    <source>
        <dbReference type="ARBA" id="ARBA00022692"/>
    </source>
</evidence>
<dbReference type="PIRSF" id="PIRSF037006">
    <property type="entry name" value="Wax_synthase"/>
    <property type="match status" value="1"/>
</dbReference>
<dbReference type="PANTHER" id="PTHR31595:SF38">
    <property type="entry name" value="MBOAT (MEMBRANE BOUND O-ACYL TRANSFERASE) FAMILY PROTEIN"/>
    <property type="match status" value="1"/>
</dbReference>
<comment type="subcellular location">
    <subcellularLocation>
        <location evidence="1">Membrane</location>
        <topology evidence="1">Multi-pass membrane protein</topology>
    </subcellularLocation>
</comment>
<dbReference type="AlphaFoldDB" id="A0A2P5F0Q4"/>
<feature type="transmembrane region" description="Helical" evidence="9">
    <location>
        <begin position="151"/>
        <end position="177"/>
    </location>
</feature>
<feature type="transmembrane region" description="Helical" evidence="9">
    <location>
        <begin position="7"/>
        <end position="26"/>
    </location>
</feature>
<dbReference type="InParanoid" id="A0A2P5F0Q4"/>
<keyword evidence="4 9" id="KW-0812">Transmembrane</keyword>
<reference evidence="12" key="1">
    <citation type="submission" date="2016-06" db="EMBL/GenBank/DDBJ databases">
        <title>Parallel loss of symbiosis genes in relatives of nitrogen-fixing non-legume Parasponia.</title>
        <authorList>
            <person name="Van Velzen R."/>
            <person name="Holmer R."/>
            <person name="Bu F."/>
            <person name="Rutten L."/>
            <person name="Van Zeijl A."/>
            <person name="Liu W."/>
            <person name="Santuari L."/>
            <person name="Cao Q."/>
            <person name="Sharma T."/>
            <person name="Shen D."/>
            <person name="Roswanjaya Y."/>
            <person name="Wardhani T."/>
            <person name="Kalhor M.S."/>
            <person name="Jansen J."/>
            <person name="Van den Hoogen J."/>
            <person name="Gungor B."/>
            <person name="Hartog M."/>
            <person name="Hontelez J."/>
            <person name="Verver J."/>
            <person name="Yang W.-C."/>
            <person name="Schijlen E."/>
            <person name="Repin R."/>
            <person name="Schilthuizen M."/>
            <person name="Schranz E."/>
            <person name="Heidstra R."/>
            <person name="Miyata K."/>
            <person name="Fedorova E."/>
            <person name="Kohlen W."/>
            <person name="Bisseling T."/>
            <person name="Smit S."/>
            <person name="Geurts R."/>
        </authorList>
    </citation>
    <scope>NUCLEOTIDE SEQUENCE [LARGE SCALE GENOMIC DNA]</scope>
    <source>
        <strain evidence="12">cv. RG33-2</strain>
    </source>
</reference>
<dbReference type="STRING" id="63057.A0A2P5F0Q4"/>
<evidence type="ECO:0000313" key="11">
    <source>
        <dbReference type="EMBL" id="PON91359.1"/>
    </source>
</evidence>
<dbReference type="InterPro" id="IPR017088">
    <property type="entry name" value="Wax_synthase_Magnoliopsida"/>
</dbReference>
<dbReference type="PANTHER" id="PTHR31595">
    <property type="entry name" value="LONG-CHAIN-ALCOHOL O-FATTY-ACYLTRANSFERASE 3-RELATED"/>
    <property type="match status" value="1"/>
</dbReference>
<dbReference type="InterPro" id="IPR032805">
    <property type="entry name" value="Wax_synthase_dom"/>
</dbReference>
<evidence type="ECO:0000259" key="10">
    <source>
        <dbReference type="Pfam" id="PF13813"/>
    </source>
</evidence>
<feature type="transmembrane region" description="Helical" evidence="9">
    <location>
        <begin position="261"/>
        <end position="278"/>
    </location>
</feature>
<protein>
    <submittedName>
        <fullName evidence="11">Wax synthase</fullName>
    </submittedName>
</protein>
<comment type="similarity">
    <text evidence="2">Belongs to the wax synthase family.</text>
</comment>
<dbReference type="Pfam" id="PF13813">
    <property type="entry name" value="MBOAT_2"/>
    <property type="match status" value="1"/>
</dbReference>
<keyword evidence="12" id="KW-1185">Reference proteome</keyword>
<feature type="transmembrane region" description="Helical" evidence="9">
    <location>
        <begin position="32"/>
        <end position="49"/>
    </location>
</feature>
<accession>A0A2P5F0Q4</accession>
<dbReference type="FunCoup" id="A0A2P5F0Q4">
    <property type="interactions" value="1"/>
</dbReference>
<dbReference type="Proteomes" id="UP000237000">
    <property type="component" value="Unassembled WGS sequence"/>
</dbReference>